<organism evidence="1 2">
    <name type="scientific">Homarus americanus</name>
    <name type="common">American lobster</name>
    <dbReference type="NCBI Taxonomy" id="6706"/>
    <lineage>
        <taxon>Eukaryota</taxon>
        <taxon>Metazoa</taxon>
        <taxon>Ecdysozoa</taxon>
        <taxon>Arthropoda</taxon>
        <taxon>Crustacea</taxon>
        <taxon>Multicrustacea</taxon>
        <taxon>Malacostraca</taxon>
        <taxon>Eumalacostraca</taxon>
        <taxon>Eucarida</taxon>
        <taxon>Decapoda</taxon>
        <taxon>Pleocyemata</taxon>
        <taxon>Astacidea</taxon>
        <taxon>Nephropoidea</taxon>
        <taxon>Nephropidae</taxon>
        <taxon>Homarus</taxon>
    </lineage>
</organism>
<evidence type="ECO:0000313" key="2">
    <source>
        <dbReference type="Proteomes" id="UP000747542"/>
    </source>
</evidence>
<reference evidence="1" key="1">
    <citation type="journal article" date="2021" name="Sci. Adv.">
        <title>The American lobster genome reveals insights on longevity, neural, and immune adaptations.</title>
        <authorList>
            <person name="Polinski J.M."/>
            <person name="Zimin A.V."/>
            <person name="Clark K.F."/>
            <person name="Kohn A.B."/>
            <person name="Sadowski N."/>
            <person name="Timp W."/>
            <person name="Ptitsyn A."/>
            <person name="Khanna P."/>
            <person name="Romanova D.Y."/>
            <person name="Williams P."/>
            <person name="Greenwood S.J."/>
            <person name="Moroz L.L."/>
            <person name="Walt D.R."/>
            <person name="Bodnar A.G."/>
        </authorList>
    </citation>
    <scope>NUCLEOTIDE SEQUENCE</scope>
    <source>
        <strain evidence="1">GMGI-L3</strain>
    </source>
</reference>
<evidence type="ECO:0000313" key="1">
    <source>
        <dbReference type="EMBL" id="KAG7167485.1"/>
    </source>
</evidence>
<keyword evidence="2" id="KW-1185">Reference proteome</keyword>
<sequence>SDLVWQCPLSIKFLASMMPDVERGDGTDDFGSLNFGEVQLSPVDSVHNLGVHFDSELNFKDHINSL</sequence>
<feature type="non-terminal residue" evidence="1">
    <location>
        <position position="1"/>
    </location>
</feature>
<accession>A0A8J5K5Q1</accession>
<proteinExistence type="predicted"/>
<protein>
    <submittedName>
        <fullName evidence="1">Uncharacterized protein</fullName>
    </submittedName>
</protein>
<dbReference type="Proteomes" id="UP000747542">
    <property type="component" value="Unassembled WGS sequence"/>
</dbReference>
<comment type="caution">
    <text evidence="1">The sequence shown here is derived from an EMBL/GenBank/DDBJ whole genome shotgun (WGS) entry which is preliminary data.</text>
</comment>
<dbReference type="EMBL" id="JAHLQT010021643">
    <property type="protein sequence ID" value="KAG7167485.1"/>
    <property type="molecule type" value="Genomic_DNA"/>
</dbReference>
<name>A0A8J5K5Q1_HOMAM</name>
<dbReference type="AlphaFoldDB" id="A0A8J5K5Q1"/>
<gene>
    <name evidence="1" type="ORF">Hamer_G012949</name>
</gene>
<feature type="non-terminal residue" evidence="1">
    <location>
        <position position="66"/>
    </location>
</feature>